<protein>
    <submittedName>
        <fullName evidence="2">Type II toxin-antitoxin system death-on-curing family toxin</fullName>
    </submittedName>
</protein>
<dbReference type="Gene3D" id="1.20.120.1870">
    <property type="entry name" value="Fic/DOC protein, Fido domain"/>
    <property type="match status" value="1"/>
</dbReference>
<dbReference type="PANTHER" id="PTHR39426:SF1">
    <property type="entry name" value="HOMOLOGY TO DEATH-ON-CURING PROTEIN OF PHAGE P1"/>
    <property type="match status" value="1"/>
</dbReference>
<sequence length="137" mass="14595">MTPDFLTVEDVLSIHPLQLAHYGGGQGVREPGLLESALAQPQASFGGQYVHQDLWEMAAAYLFHVVSNHPFVDGNKRVGLLSALVFLELNGISLTRGSEELYALTMAVAAGQRTKAEVTAALRRIAGVDAPGPLAPM</sequence>
<dbReference type="RefSeq" id="WP_395812069.1">
    <property type="nucleotide sequence ID" value="NZ_CP043494.1"/>
</dbReference>
<dbReference type="InterPro" id="IPR036597">
    <property type="entry name" value="Fido-like_dom_sf"/>
</dbReference>
<dbReference type="InterPro" id="IPR053737">
    <property type="entry name" value="Type_II_TA_Toxin"/>
</dbReference>
<name>A0ABY9X8V4_9BACT</name>
<dbReference type="PROSITE" id="PS51459">
    <property type="entry name" value="FIDO"/>
    <property type="match status" value="1"/>
</dbReference>
<dbReference type="Pfam" id="PF02661">
    <property type="entry name" value="Fic"/>
    <property type="match status" value="1"/>
</dbReference>
<dbReference type="Proteomes" id="UP001611383">
    <property type="component" value="Chromosome"/>
</dbReference>
<dbReference type="PIRSF" id="PIRSF018297">
    <property type="entry name" value="Doc"/>
    <property type="match status" value="1"/>
</dbReference>
<dbReference type="PANTHER" id="PTHR39426">
    <property type="entry name" value="HOMOLOGY TO DEATH-ON-CURING PROTEIN OF PHAGE P1"/>
    <property type="match status" value="1"/>
</dbReference>
<dbReference type="SUPFAM" id="SSF140931">
    <property type="entry name" value="Fic-like"/>
    <property type="match status" value="1"/>
</dbReference>
<evidence type="ECO:0000313" key="2">
    <source>
        <dbReference type="EMBL" id="WNG51779.1"/>
    </source>
</evidence>
<keyword evidence="3" id="KW-1185">Reference proteome</keyword>
<dbReference type="NCBIfam" id="TIGR01550">
    <property type="entry name" value="DOC_P1"/>
    <property type="match status" value="1"/>
</dbReference>
<organism evidence="2 3">
    <name type="scientific">Archangium minus</name>
    <dbReference type="NCBI Taxonomy" id="83450"/>
    <lineage>
        <taxon>Bacteria</taxon>
        <taxon>Pseudomonadati</taxon>
        <taxon>Myxococcota</taxon>
        <taxon>Myxococcia</taxon>
        <taxon>Myxococcales</taxon>
        <taxon>Cystobacterineae</taxon>
        <taxon>Archangiaceae</taxon>
        <taxon>Archangium</taxon>
    </lineage>
</organism>
<accession>A0ABY9X8V4</accession>
<evidence type="ECO:0000259" key="1">
    <source>
        <dbReference type="PROSITE" id="PS51459"/>
    </source>
</evidence>
<dbReference type="InterPro" id="IPR003812">
    <property type="entry name" value="Fido"/>
</dbReference>
<dbReference type="EMBL" id="CP043494">
    <property type="protein sequence ID" value="WNG51779.1"/>
    <property type="molecule type" value="Genomic_DNA"/>
</dbReference>
<feature type="domain" description="Fido" evidence="1">
    <location>
        <begin position="6"/>
        <end position="124"/>
    </location>
</feature>
<dbReference type="InterPro" id="IPR006440">
    <property type="entry name" value="Doc"/>
</dbReference>
<proteinExistence type="predicted"/>
<evidence type="ECO:0000313" key="3">
    <source>
        <dbReference type="Proteomes" id="UP001611383"/>
    </source>
</evidence>
<reference evidence="2 3" key="1">
    <citation type="submission" date="2019-08" db="EMBL/GenBank/DDBJ databases">
        <title>Archangium and Cystobacter genomes.</title>
        <authorList>
            <person name="Chen I.-C.K."/>
            <person name="Wielgoss S."/>
        </authorList>
    </citation>
    <scope>NUCLEOTIDE SEQUENCE [LARGE SCALE GENOMIC DNA]</scope>
    <source>
        <strain evidence="2 3">Cbm 6</strain>
    </source>
</reference>
<gene>
    <name evidence="2" type="ORF">F0U60_52480</name>
</gene>